<comment type="caution">
    <text evidence="1">The sequence shown here is derived from an EMBL/GenBank/DDBJ whole genome shotgun (WGS) entry which is preliminary data.</text>
</comment>
<sequence>MASFGGDLSSTGHTSGLTTLAAQTAPAQVQISTYTTSPSSCQVRYIASLSARHSSPIDHRQS</sequence>
<gene>
    <name evidence="1" type="ORF">CCAP1982_LOCUS21484</name>
</gene>
<dbReference type="AlphaFoldDB" id="A0A811VDP5"/>
<reference evidence="1" key="1">
    <citation type="submission" date="2020-11" db="EMBL/GenBank/DDBJ databases">
        <authorList>
            <person name="Whitehead M."/>
        </authorList>
    </citation>
    <scope>NUCLEOTIDE SEQUENCE</scope>
    <source>
        <strain evidence="1">EGII</strain>
    </source>
</reference>
<dbReference type="EMBL" id="CAJHJT010000056">
    <property type="protein sequence ID" value="CAD7013420.1"/>
    <property type="molecule type" value="Genomic_DNA"/>
</dbReference>
<proteinExistence type="predicted"/>
<evidence type="ECO:0000313" key="1">
    <source>
        <dbReference type="EMBL" id="CAD7013420.1"/>
    </source>
</evidence>
<dbReference type="Proteomes" id="UP000606786">
    <property type="component" value="Unassembled WGS sequence"/>
</dbReference>
<organism evidence="1 2">
    <name type="scientific">Ceratitis capitata</name>
    <name type="common">Mediterranean fruit fly</name>
    <name type="synonym">Tephritis capitata</name>
    <dbReference type="NCBI Taxonomy" id="7213"/>
    <lineage>
        <taxon>Eukaryota</taxon>
        <taxon>Metazoa</taxon>
        <taxon>Ecdysozoa</taxon>
        <taxon>Arthropoda</taxon>
        <taxon>Hexapoda</taxon>
        <taxon>Insecta</taxon>
        <taxon>Pterygota</taxon>
        <taxon>Neoptera</taxon>
        <taxon>Endopterygota</taxon>
        <taxon>Diptera</taxon>
        <taxon>Brachycera</taxon>
        <taxon>Muscomorpha</taxon>
        <taxon>Tephritoidea</taxon>
        <taxon>Tephritidae</taxon>
        <taxon>Ceratitis</taxon>
        <taxon>Ceratitis</taxon>
    </lineage>
</organism>
<accession>A0A811VDP5</accession>
<evidence type="ECO:0000313" key="2">
    <source>
        <dbReference type="Proteomes" id="UP000606786"/>
    </source>
</evidence>
<name>A0A811VDP5_CERCA</name>
<keyword evidence="2" id="KW-1185">Reference proteome</keyword>
<protein>
    <submittedName>
        <fullName evidence="1">(Mediterranean fruit fly) hypothetical protein</fullName>
    </submittedName>
</protein>